<protein>
    <submittedName>
        <fullName evidence="8">FMNH2-dependent monooxygenase</fullName>
    </submittedName>
</protein>
<dbReference type="SUPFAM" id="SSF51679">
    <property type="entry name" value="Bacterial luciferase-like"/>
    <property type="match status" value="1"/>
</dbReference>
<reference evidence="8 9" key="1">
    <citation type="submission" date="2017-05" db="EMBL/GenBank/DDBJ databases">
        <title>Biotechnological potential of actinobacteria isolated from South African environments.</title>
        <authorList>
            <person name="Le Roes-Hill M."/>
            <person name="Prins A."/>
            <person name="Durrell K.A."/>
        </authorList>
    </citation>
    <scope>NUCLEOTIDE SEQUENCE [LARGE SCALE GENOMIC DNA]</scope>
    <source>
        <strain evidence="8">BS2</strain>
    </source>
</reference>
<name>A0A243QB53_9ACTN</name>
<evidence type="ECO:0000256" key="1">
    <source>
        <dbReference type="ARBA" id="ARBA00022630"/>
    </source>
</evidence>
<proteinExistence type="inferred from homology"/>
<dbReference type="InterPro" id="IPR016215">
    <property type="entry name" value="NTA_MOA"/>
</dbReference>
<feature type="binding site" evidence="6">
    <location>
        <position position="56"/>
    </location>
    <ligand>
        <name>FMN</name>
        <dbReference type="ChEBI" id="CHEBI:58210"/>
    </ligand>
</feature>
<keyword evidence="4 8" id="KW-0503">Monooxygenase</keyword>
<gene>
    <name evidence="8" type="ORF">CA982_09650</name>
</gene>
<dbReference type="InterPro" id="IPR011251">
    <property type="entry name" value="Luciferase-like_dom"/>
</dbReference>
<dbReference type="RefSeq" id="WP_086535127.1">
    <property type="nucleotide sequence ID" value="NZ_NGFO01000009.1"/>
</dbReference>
<keyword evidence="2 6" id="KW-0288">FMN</keyword>
<evidence type="ECO:0000256" key="2">
    <source>
        <dbReference type="ARBA" id="ARBA00022643"/>
    </source>
</evidence>
<sequence>MADHVHVAVALDGSGSHPGAWRAPGARAHDLTTAAHWQRRVAEAEAGLLDFVTLADSFALHRGRPRTDRATGGLDAVLLASRLAPTTRSIGLIPTATATHTEPFHVSKAIATLDYVSNGRAGVVLRTTADPDEAALFGRRRFPDDPAVLADLASEALDFATVLGLLWDSWEDDAEIRDVATGRFVDRDKLHYIDFAGDHFSVRGPAITPRPPQGRPVIAATGAHPTDLRVIGRGADVGFISPRDVDDAVRAVTAVGAAHSDAGREIADPALLFVDLFVVLARSGADAEGRRAQLDDWAGEPFTPDSAVFTGTPTGLADEIERWAAVEGISGIRLHPAALSEDLGAITQELVPELQRRKLFRSGYTEPTLRGHLGLDRPSNRFATRKAGVA</sequence>
<dbReference type="InterPro" id="IPR051260">
    <property type="entry name" value="Diverse_substr_monoxygenases"/>
</dbReference>
<organism evidence="8 9">
    <name type="scientific">Gordonia lacunae</name>
    <dbReference type="NCBI Taxonomy" id="417102"/>
    <lineage>
        <taxon>Bacteria</taxon>
        <taxon>Bacillati</taxon>
        <taxon>Actinomycetota</taxon>
        <taxon>Actinomycetes</taxon>
        <taxon>Mycobacteriales</taxon>
        <taxon>Gordoniaceae</taxon>
        <taxon>Gordonia</taxon>
    </lineage>
</organism>
<evidence type="ECO:0000256" key="4">
    <source>
        <dbReference type="ARBA" id="ARBA00023033"/>
    </source>
</evidence>
<dbReference type="GO" id="GO:0016705">
    <property type="term" value="F:oxidoreductase activity, acting on paired donors, with incorporation or reduction of molecular oxygen"/>
    <property type="evidence" value="ECO:0007669"/>
    <property type="project" value="InterPro"/>
</dbReference>
<comment type="caution">
    <text evidence="8">The sequence shown here is derived from an EMBL/GenBank/DDBJ whole genome shotgun (WGS) entry which is preliminary data.</text>
</comment>
<dbReference type="GO" id="GO:0004497">
    <property type="term" value="F:monooxygenase activity"/>
    <property type="evidence" value="ECO:0007669"/>
    <property type="project" value="UniProtKB-KW"/>
</dbReference>
<feature type="binding site" evidence="6">
    <location>
        <position position="95"/>
    </location>
    <ligand>
        <name>FMN</name>
        <dbReference type="ChEBI" id="CHEBI:58210"/>
    </ligand>
</feature>
<dbReference type="Proteomes" id="UP000194632">
    <property type="component" value="Unassembled WGS sequence"/>
</dbReference>
<keyword evidence="1 6" id="KW-0285">Flavoprotein</keyword>
<comment type="similarity">
    <text evidence="5">Belongs to the NtaA/SnaA/DszA monooxygenase family.</text>
</comment>
<dbReference type="EMBL" id="NGFO01000009">
    <property type="protein sequence ID" value="OUC78990.1"/>
    <property type="molecule type" value="Genomic_DNA"/>
</dbReference>
<evidence type="ECO:0000256" key="3">
    <source>
        <dbReference type="ARBA" id="ARBA00023002"/>
    </source>
</evidence>
<dbReference type="Pfam" id="PF00296">
    <property type="entry name" value="Bac_luciferase"/>
    <property type="match status" value="1"/>
</dbReference>
<evidence type="ECO:0000259" key="7">
    <source>
        <dbReference type="Pfam" id="PF00296"/>
    </source>
</evidence>
<evidence type="ECO:0000313" key="8">
    <source>
        <dbReference type="EMBL" id="OUC78990.1"/>
    </source>
</evidence>
<dbReference type="PANTHER" id="PTHR30011">
    <property type="entry name" value="ALKANESULFONATE MONOOXYGENASE-RELATED"/>
    <property type="match status" value="1"/>
</dbReference>
<keyword evidence="9" id="KW-1185">Reference proteome</keyword>
<evidence type="ECO:0000256" key="5">
    <source>
        <dbReference type="ARBA" id="ARBA00033748"/>
    </source>
</evidence>
<dbReference type="Gene3D" id="3.20.20.30">
    <property type="entry name" value="Luciferase-like domain"/>
    <property type="match status" value="1"/>
</dbReference>
<keyword evidence="3" id="KW-0560">Oxidoreductase</keyword>
<accession>A0A243QB53</accession>
<dbReference type="OrthoDB" id="4437611at2"/>
<dbReference type="PANTHER" id="PTHR30011:SF16">
    <property type="entry name" value="C2H2 FINGER DOMAIN TRANSCRIPTION FACTOR (EUROFUNG)-RELATED"/>
    <property type="match status" value="1"/>
</dbReference>
<feature type="domain" description="Luciferase-like" evidence="7">
    <location>
        <begin position="32"/>
        <end position="305"/>
    </location>
</feature>
<dbReference type="AlphaFoldDB" id="A0A243QB53"/>
<evidence type="ECO:0000313" key="9">
    <source>
        <dbReference type="Proteomes" id="UP000194632"/>
    </source>
</evidence>
<evidence type="ECO:0000256" key="6">
    <source>
        <dbReference type="PIRSR" id="PIRSR000337-1"/>
    </source>
</evidence>
<dbReference type="PIRSF" id="PIRSF000337">
    <property type="entry name" value="NTA_MOA"/>
    <property type="match status" value="1"/>
</dbReference>
<dbReference type="STRING" id="417102.CA982_09650"/>
<dbReference type="InterPro" id="IPR036661">
    <property type="entry name" value="Luciferase-like_sf"/>
</dbReference>